<dbReference type="SUPFAM" id="SSF53850">
    <property type="entry name" value="Periplasmic binding protein-like II"/>
    <property type="match status" value="1"/>
</dbReference>
<evidence type="ECO:0000313" key="5">
    <source>
        <dbReference type="EMBL" id="TPW30947.1"/>
    </source>
</evidence>
<evidence type="ECO:0000313" key="6">
    <source>
        <dbReference type="Proteomes" id="UP000318801"/>
    </source>
</evidence>
<feature type="signal peptide" evidence="2">
    <location>
        <begin position="1"/>
        <end position="26"/>
    </location>
</feature>
<dbReference type="InterPro" id="IPR001638">
    <property type="entry name" value="Solute-binding_3/MltF_N"/>
</dbReference>
<dbReference type="OrthoDB" id="9768183at2"/>
<keyword evidence="6" id="KW-1185">Reference proteome</keyword>
<dbReference type="SMART" id="SM00079">
    <property type="entry name" value="PBPe"/>
    <property type="match status" value="1"/>
</dbReference>
<comment type="caution">
    <text evidence="5">The sequence shown here is derived from an EMBL/GenBank/DDBJ whole genome shotgun (WGS) entry which is preliminary data.</text>
</comment>
<dbReference type="PANTHER" id="PTHR35936:SF17">
    <property type="entry name" value="ARGININE-BINDING EXTRACELLULAR PROTEIN ARTP"/>
    <property type="match status" value="1"/>
</dbReference>
<name>A0A506UG67_9HYPH</name>
<dbReference type="Gene3D" id="3.40.190.10">
    <property type="entry name" value="Periplasmic binding protein-like II"/>
    <property type="match status" value="2"/>
</dbReference>
<accession>A0A506UG67</accession>
<dbReference type="Pfam" id="PF00497">
    <property type="entry name" value="SBP_bac_3"/>
    <property type="match status" value="1"/>
</dbReference>
<proteinExistence type="predicted"/>
<dbReference type="AlphaFoldDB" id="A0A506UG67"/>
<dbReference type="Proteomes" id="UP000318801">
    <property type="component" value="Unassembled WGS sequence"/>
</dbReference>
<dbReference type="SMART" id="SM00062">
    <property type="entry name" value="PBPb"/>
    <property type="match status" value="1"/>
</dbReference>
<dbReference type="RefSeq" id="WP_141148819.1">
    <property type="nucleotide sequence ID" value="NZ_VHLG01000004.1"/>
</dbReference>
<protein>
    <submittedName>
        <fullName evidence="5">Transporter substrate-binding domain-containing protein</fullName>
    </submittedName>
</protein>
<organism evidence="5 6">
    <name type="scientific">Martelella alba</name>
    <dbReference type="NCBI Taxonomy" id="2590451"/>
    <lineage>
        <taxon>Bacteria</taxon>
        <taxon>Pseudomonadati</taxon>
        <taxon>Pseudomonadota</taxon>
        <taxon>Alphaproteobacteria</taxon>
        <taxon>Hyphomicrobiales</taxon>
        <taxon>Aurantimonadaceae</taxon>
        <taxon>Martelella</taxon>
    </lineage>
</organism>
<dbReference type="EMBL" id="VHLG01000004">
    <property type="protein sequence ID" value="TPW30947.1"/>
    <property type="molecule type" value="Genomic_DNA"/>
</dbReference>
<evidence type="ECO:0000259" key="4">
    <source>
        <dbReference type="SMART" id="SM00079"/>
    </source>
</evidence>
<dbReference type="PANTHER" id="PTHR35936">
    <property type="entry name" value="MEMBRANE-BOUND LYTIC MUREIN TRANSGLYCOSYLASE F"/>
    <property type="match status" value="1"/>
</dbReference>
<dbReference type="InterPro" id="IPR001320">
    <property type="entry name" value="Iontro_rcpt_C"/>
</dbReference>
<sequence>MISRRAFFTGALALISLGAVVGPVNADELPDLKGRTITVVTENTYPPLQFIDPKTGKAIGWEYDAVAEIAKRLNLNVEIENASWDTMIQAVHDGQYDMAMNGITIREDRAEMVDFSVPYMHSEMLMLVRSDEDRFDNAASFAELSDGLIGTQAGTTPFYTAVYDVLDGDEANPRIKLYETIGAAVQALRIGDVDLVLTDSTAAHGYVDASSGALKLTGDPLGAEDFGFIFPIGSDLEEPVNQAIAAMKADGTLDALNQKWFVDYKMGQ</sequence>
<evidence type="ECO:0000256" key="1">
    <source>
        <dbReference type="ARBA" id="ARBA00022729"/>
    </source>
</evidence>
<gene>
    <name evidence="5" type="ORF">FJU08_09815</name>
</gene>
<feature type="domain" description="Ionotropic glutamate receptor C-terminal" evidence="4">
    <location>
        <begin position="36"/>
        <end position="263"/>
    </location>
</feature>
<feature type="domain" description="Solute-binding protein family 3/N-terminal" evidence="3">
    <location>
        <begin position="36"/>
        <end position="263"/>
    </location>
</feature>
<evidence type="ECO:0000259" key="3">
    <source>
        <dbReference type="SMART" id="SM00062"/>
    </source>
</evidence>
<keyword evidence="1 2" id="KW-0732">Signal</keyword>
<dbReference type="GO" id="GO:0016020">
    <property type="term" value="C:membrane"/>
    <property type="evidence" value="ECO:0007669"/>
    <property type="project" value="InterPro"/>
</dbReference>
<dbReference type="GO" id="GO:0015276">
    <property type="term" value="F:ligand-gated monoatomic ion channel activity"/>
    <property type="evidence" value="ECO:0007669"/>
    <property type="project" value="InterPro"/>
</dbReference>
<feature type="chain" id="PRO_5021334226" evidence="2">
    <location>
        <begin position="27"/>
        <end position="268"/>
    </location>
</feature>
<reference evidence="5 6" key="1">
    <citation type="submission" date="2019-06" db="EMBL/GenBank/DDBJ databases">
        <authorList>
            <person name="Li M."/>
        </authorList>
    </citation>
    <scope>NUCLEOTIDE SEQUENCE [LARGE SCALE GENOMIC DNA]</scope>
    <source>
        <strain evidence="5 6">BGMRC2036</strain>
    </source>
</reference>
<evidence type="ECO:0000256" key="2">
    <source>
        <dbReference type="SAM" id="SignalP"/>
    </source>
</evidence>